<organism evidence="1 2">
    <name type="scientific">Ensete ventricosum</name>
    <name type="common">Abyssinian banana</name>
    <name type="synonym">Musa ensete</name>
    <dbReference type="NCBI Taxonomy" id="4639"/>
    <lineage>
        <taxon>Eukaryota</taxon>
        <taxon>Viridiplantae</taxon>
        <taxon>Streptophyta</taxon>
        <taxon>Embryophyta</taxon>
        <taxon>Tracheophyta</taxon>
        <taxon>Spermatophyta</taxon>
        <taxon>Magnoliopsida</taxon>
        <taxon>Liliopsida</taxon>
        <taxon>Zingiberales</taxon>
        <taxon>Musaceae</taxon>
        <taxon>Ensete</taxon>
    </lineage>
</organism>
<evidence type="ECO:0000313" key="2">
    <source>
        <dbReference type="Proteomes" id="UP000287651"/>
    </source>
</evidence>
<sequence length="147" mass="16021">MRFVIQQLIPTPMHLRPRKWRMSLPILEEEEAHERKAGMAIEQQPRADKSASHKQFYLSGCGIHADDPPISLVRGVADDHAVEVGIAAKTQEKQPVAAIQKSQVPMAREMSDELGEIEVLISERVDGCIVPGSIGGASIEEPVHGGG</sequence>
<dbReference type="AlphaFoldDB" id="A0A426XAE2"/>
<gene>
    <name evidence="1" type="ORF">B296_00053901</name>
</gene>
<dbReference type="EMBL" id="AMZH03023638">
    <property type="protein sequence ID" value="RRT36424.1"/>
    <property type="molecule type" value="Genomic_DNA"/>
</dbReference>
<evidence type="ECO:0000313" key="1">
    <source>
        <dbReference type="EMBL" id="RRT36424.1"/>
    </source>
</evidence>
<protein>
    <submittedName>
        <fullName evidence="1">Uncharacterized protein</fullName>
    </submittedName>
</protein>
<comment type="caution">
    <text evidence="1">The sequence shown here is derived from an EMBL/GenBank/DDBJ whole genome shotgun (WGS) entry which is preliminary data.</text>
</comment>
<proteinExistence type="predicted"/>
<name>A0A426XAE2_ENSVE</name>
<dbReference type="Proteomes" id="UP000287651">
    <property type="component" value="Unassembled WGS sequence"/>
</dbReference>
<accession>A0A426XAE2</accession>
<reference evidence="1 2" key="1">
    <citation type="journal article" date="2014" name="Agronomy (Basel)">
        <title>A Draft Genome Sequence for Ensete ventricosum, the Drought-Tolerant Tree Against Hunger.</title>
        <authorList>
            <person name="Harrison J."/>
            <person name="Moore K.A."/>
            <person name="Paszkiewicz K."/>
            <person name="Jones T."/>
            <person name="Grant M."/>
            <person name="Ambacheew D."/>
            <person name="Muzemil S."/>
            <person name="Studholme D.J."/>
        </authorList>
    </citation>
    <scope>NUCLEOTIDE SEQUENCE [LARGE SCALE GENOMIC DNA]</scope>
</reference>